<keyword evidence="5 9" id="KW-1003">Cell membrane</keyword>
<evidence type="ECO:0000313" key="12">
    <source>
        <dbReference type="Proteomes" id="UP000005459"/>
    </source>
</evidence>
<evidence type="ECO:0000259" key="10">
    <source>
        <dbReference type="PROSITE" id="PS50928"/>
    </source>
</evidence>
<name>F9U886_9GAMM</name>
<dbReference type="InterPro" id="IPR000515">
    <property type="entry name" value="MetI-like"/>
</dbReference>
<organism evidence="11 12">
    <name type="scientific">Thiocapsa marina 5811</name>
    <dbReference type="NCBI Taxonomy" id="768671"/>
    <lineage>
        <taxon>Bacteria</taxon>
        <taxon>Pseudomonadati</taxon>
        <taxon>Pseudomonadota</taxon>
        <taxon>Gammaproteobacteria</taxon>
        <taxon>Chromatiales</taxon>
        <taxon>Chromatiaceae</taxon>
        <taxon>Thiocapsa</taxon>
    </lineage>
</organism>
<evidence type="ECO:0000256" key="1">
    <source>
        <dbReference type="ARBA" id="ARBA00004651"/>
    </source>
</evidence>
<dbReference type="PROSITE" id="PS50928">
    <property type="entry name" value="ABC_TM1"/>
    <property type="match status" value="1"/>
</dbReference>
<dbReference type="Pfam" id="PF11812">
    <property type="entry name" value="DUF3333"/>
    <property type="match status" value="1"/>
</dbReference>
<feature type="transmembrane region" description="Helical" evidence="9">
    <location>
        <begin position="32"/>
        <end position="52"/>
    </location>
</feature>
<feature type="transmembrane region" description="Helical" evidence="9">
    <location>
        <begin position="290"/>
        <end position="312"/>
    </location>
</feature>
<dbReference type="InterPro" id="IPR035906">
    <property type="entry name" value="MetI-like_sf"/>
</dbReference>
<dbReference type="OrthoDB" id="9807065at2"/>
<evidence type="ECO:0000256" key="7">
    <source>
        <dbReference type="ARBA" id="ARBA00022989"/>
    </source>
</evidence>
<evidence type="ECO:0000256" key="6">
    <source>
        <dbReference type="ARBA" id="ARBA00022692"/>
    </source>
</evidence>
<dbReference type="GO" id="GO:0005315">
    <property type="term" value="F:phosphate transmembrane transporter activity"/>
    <property type="evidence" value="ECO:0007669"/>
    <property type="project" value="InterPro"/>
</dbReference>
<feature type="domain" description="ABC transmembrane type-1" evidence="10">
    <location>
        <begin position="217"/>
        <end position="424"/>
    </location>
</feature>
<dbReference type="InterPro" id="IPR005672">
    <property type="entry name" value="Phosphate_PstA"/>
</dbReference>
<evidence type="ECO:0000256" key="5">
    <source>
        <dbReference type="ARBA" id="ARBA00022475"/>
    </source>
</evidence>
<comment type="similarity">
    <text evidence="2 9">Belongs to the binding-protein-dependent transport system permease family. CysTW subfamily.</text>
</comment>
<dbReference type="GO" id="GO:0035435">
    <property type="term" value="P:phosphate ion transmembrane transport"/>
    <property type="evidence" value="ECO:0007669"/>
    <property type="project" value="InterPro"/>
</dbReference>
<keyword evidence="8 9" id="KW-0472">Membrane</keyword>
<dbReference type="CDD" id="cd06261">
    <property type="entry name" value="TM_PBP2"/>
    <property type="match status" value="1"/>
</dbReference>
<evidence type="ECO:0000313" key="11">
    <source>
        <dbReference type="EMBL" id="EGV19498.1"/>
    </source>
</evidence>
<feature type="transmembrane region" description="Helical" evidence="9">
    <location>
        <begin position="221"/>
        <end position="242"/>
    </location>
</feature>
<proteinExistence type="inferred from homology"/>
<sequence>MNNARAAGAPPQRTIDIVNASLKRRYAKERRFRLLGLGAVVLGLLFVALLFADIVGKGYTAFQQTYIQLPVTFDASVIDPEGALDPETLRRANYAALIRKAQREVFPEVTARRDTRALGSMISVGASSHLRDMVLADPDLIGTTKEVWLLADDDIDMLVKGHIDRTLPESERRVKDQTLGWVERLESEGRIEKRFNTIFFTHGTSREPELAGIAGALMGSFYTLALTLLFSFPIGVGAALYLEEFAPKNRWTDLIEVNINNLAAVPSIVFGLLGLAVFIGIFGVPRSTPLIAALVLSLMTLPTIIIASRAALKSVPPSIREAALGVGASPLQTQLHHVLPLAMPGMLTGTIIGMAQALGETAPLLMIGMIAFIVDIPSGFTSPSTVLPVQIFLWADSPERAFVERTSAAIMVLLAFLILMNLTAVLLRRRFERRW</sequence>
<keyword evidence="6 9" id="KW-0812">Transmembrane</keyword>
<feature type="transmembrane region" description="Helical" evidence="9">
    <location>
        <begin position="262"/>
        <end position="284"/>
    </location>
</feature>
<dbReference type="PANTHER" id="PTHR43470:SF5">
    <property type="entry name" value="PHOSPHATE TRANSPORT SYSTEM PERMEASE PROTEIN PSTA"/>
    <property type="match status" value="1"/>
</dbReference>
<accession>F9U886</accession>
<dbReference type="Proteomes" id="UP000005459">
    <property type="component" value="Unassembled WGS sequence"/>
</dbReference>
<evidence type="ECO:0000256" key="3">
    <source>
        <dbReference type="ARBA" id="ARBA00016864"/>
    </source>
</evidence>
<evidence type="ECO:0000256" key="2">
    <source>
        <dbReference type="ARBA" id="ARBA00007069"/>
    </source>
</evidence>
<dbReference type="RefSeq" id="WP_007191821.1">
    <property type="nucleotide sequence ID" value="NZ_AFWV01000003.1"/>
</dbReference>
<dbReference type="SUPFAM" id="SSF161098">
    <property type="entry name" value="MetI-like"/>
    <property type="match status" value="1"/>
</dbReference>
<dbReference type="AlphaFoldDB" id="F9U886"/>
<comment type="subcellular location">
    <subcellularLocation>
        <location evidence="9">Cell inner membrane</location>
        <topology evidence="9">Multi-pass membrane protein</topology>
    </subcellularLocation>
    <subcellularLocation>
        <location evidence="1">Cell membrane</location>
        <topology evidence="1">Multi-pass membrane protein</topology>
    </subcellularLocation>
</comment>
<feature type="transmembrane region" description="Helical" evidence="9">
    <location>
        <begin position="407"/>
        <end position="427"/>
    </location>
</feature>
<dbReference type="eggNOG" id="COG0581">
    <property type="taxonomic scope" value="Bacteria"/>
</dbReference>
<evidence type="ECO:0000256" key="8">
    <source>
        <dbReference type="ARBA" id="ARBA00023136"/>
    </source>
</evidence>
<dbReference type="PATRIC" id="fig|768671.3.peg.1009"/>
<dbReference type="InterPro" id="IPR024573">
    <property type="entry name" value="DUF3333"/>
</dbReference>
<dbReference type="PANTHER" id="PTHR43470">
    <property type="entry name" value="PHOSPHATE TRANSPORT SYSTEM PERMEASE PROTEIN PSTA-RELATED"/>
    <property type="match status" value="1"/>
</dbReference>
<dbReference type="NCBIfam" id="TIGR00974">
    <property type="entry name" value="3a0107s02c"/>
    <property type="match status" value="1"/>
</dbReference>
<dbReference type="GO" id="GO:0005886">
    <property type="term" value="C:plasma membrane"/>
    <property type="evidence" value="ECO:0007669"/>
    <property type="project" value="UniProtKB-SubCell"/>
</dbReference>
<dbReference type="EMBL" id="AFWV01000003">
    <property type="protein sequence ID" value="EGV19498.1"/>
    <property type="molecule type" value="Genomic_DNA"/>
</dbReference>
<protein>
    <recommendedName>
        <fullName evidence="3 9">Phosphate transport system permease protein PstA</fullName>
    </recommendedName>
</protein>
<dbReference type="STRING" id="768671.ThimaDRAFT_0944"/>
<gene>
    <name evidence="11" type="ORF">ThimaDRAFT_0944</name>
</gene>
<reference evidence="11 12" key="1">
    <citation type="submission" date="2011-06" db="EMBL/GenBank/DDBJ databases">
        <title>The draft genome of Thiocapsa marina 5811.</title>
        <authorList>
            <consortium name="US DOE Joint Genome Institute (JGI-PGF)"/>
            <person name="Lucas S."/>
            <person name="Han J."/>
            <person name="Cheng J.-F."/>
            <person name="Goodwin L."/>
            <person name="Pitluck S."/>
            <person name="Peters L."/>
            <person name="Land M.L."/>
            <person name="Hauser L."/>
            <person name="Vogl K."/>
            <person name="Liu Z."/>
            <person name="Imhoff J."/>
            <person name="Thiel V."/>
            <person name="Frigaard N.-U."/>
            <person name="Bryant D."/>
            <person name="Woyke T.J."/>
        </authorList>
    </citation>
    <scope>NUCLEOTIDE SEQUENCE [LARGE SCALE GENOMIC DNA]</scope>
    <source>
        <strain evidence="11 12">5811</strain>
    </source>
</reference>
<comment type="caution">
    <text evidence="9">Lacks conserved residue(s) required for the propagation of feature annotation.</text>
</comment>
<evidence type="ECO:0000256" key="4">
    <source>
        <dbReference type="ARBA" id="ARBA00022448"/>
    </source>
</evidence>
<keyword evidence="12" id="KW-1185">Reference proteome</keyword>
<dbReference type="Gene3D" id="1.10.3720.10">
    <property type="entry name" value="MetI-like"/>
    <property type="match status" value="1"/>
</dbReference>
<dbReference type="Pfam" id="PF00528">
    <property type="entry name" value="BPD_transp_1"/>
    <property type="match status" value="1"/>
</dbReference>
<keyword evidence="7 9" id="KW-1133">Transmembrane helix</keyword>
<evidence type="ECO:0000256" key="9">
    <source>
        <dbReference type="RuleBase" id="RU363043"/>
    </source>
</evidence>
<keyword evidence="4" id="KW-0813">Transport</keyword>